<dbReference type="PATRIC" id="fig|1056511.3.peg.144"/>
<dbReference type="InterPro" id="IPR036249">
    <property type="entry name" value="Thioredoxin-like_sf"/>
</dbReference>
<dbReference type="SUPFAM" id="SSF52833">
    <property type="entry name" value="Thioredoxin-like"/>
    <property type="match status" value="1"/>
</dbReference>
<accession>L8JG52</accession>
<dbReference type="InterPro" id="IPR004045">
    <property type="entry name" value="Glutathione_S-Trfase_N"/>
</dbReference>
<dbReference type="Gene3D" id="3.40.30.10">
    <property type="entry name" value="Glutaredoxin"/>
    <property type="match status" value="1"/>
</dbReference>
<evidence type="ECO:0000313" key="2">
    <source>
        <dbReference type="EMBL" id="ELR67836.1"/>
    </source>
</evidence>
<dbReference type="RefSeq" id="WP_007461322.1">
    <property type="nucleotide sequence ID" value="NZ_AMZO01000001.1"/>
</dbReference>
<feature type="domain" description="GST N-terminal" evidence="1">
    <location>
        <begin position="39"/>
        <end position="119"/>
    </location>
</feature>
<name>L8JG52_9GAMM</name>
<dbReference type="EMBL" id="AMZO01000001">
    <property type="protein sequence ID" value="ELR67836.1"/>
    <property type="molecule type" value="Genomic_DNA"/>
</dbReference>
<dbReference type="Proteomes" id="UP000011134">
    <property type="component" value="Unassembled WGS sequence"/>
</dbReference>
<sequence>MKVIRWVLGRVILLLNCVFSPKSLTRNDEEQKKIDEAMRQLQLYQFDACPFCVKVRRAAKRLNLPLKTRDAKQSQWEQELINGGGKRKVPCLRIENKNGDIEWMYESDDIIRYLEQRFS</sequence>
<dbReference type="Pfam" id="PF13417">
    <property type="entry name" value="GST_N_3"/>
    <property type="match status" value="1"/>
</dbReference>
<gene>
    <name evidence="2" type="ORF">C942_00143</name>
</gene>
<keyword evidence="3" id="KW-1185">Reference proteome</keyword>
<dbReference type="AlphaFoldDB" id="L8JG52"/>
<dbReference type="PROSITE" id="PS50404">
    <property type="entry name" value="GST_NTER"/>
    <property type="match status" value="1"/>
</dbReference>
<comment type="caution">
    <text evidence="2">The sequence shown here is derived from an EMBL/GenBank/DDBJ whole genome shotgun (WGS) entry which is preliminary data.</text>
</comment>
<organism evidence="2 3">
    <name type="scientific">Photobacterium marinum</name>
    <dbReference type="NCBI Taxonomy" id="1056511"/>
    <lineage>
        <taxon>Bacteria</taxon>
        <taxon>Pseudomonadati</taxon>
        <taxon>Pseudomonadota</taxon>
        <taxon>Gammaproteobacteria</taxon>
        <taxon>Vibrionales</taxon>
        <taxon>Vibrionaceae</taxon>
        <taxon>Photobacterium</taxon>
    </lineage>
</organism>
<protein>
    <submittedName>
        <fullName evidence="2">Glutaredoxin</fullName>
    </submittedName>
</protein>
<dbReference type="PROSITE" id="PS51354">
    <property type="entry name" value="GLUTAREDOXIN_2"/>
    <property type="match status" value="1"/>
</dbReference>
<evidence type="ECO:0000259" key="1">
    <source>
        <dbReference type="PROSITE" id="PS50404"/>
    </source>
</evidence>
<proteinExistence type="predicted"/>
<dbReference type="OrthoDB" id="9793736at2"/>
<reference evidence="2 3" key="1">
    <citation type="submission" date="2012-12" db="EMBL/GenBank/DDBJ databases">
        <title>Genome Assembly of Photobacterium sp. AK15.</title>
        <authorList>
            <person name="Khatri I."/>
            <person name="Vaidya B."/>
            <person name="Srinivas T.N.R."/>
            <person name="Subramanian S."/>
            <person name="Pinnaka A."/>
        </authorList>
    </citation>
    <scope>NUCLEOTIDE SEQUENCE [LARGE SCALE GENOMIC DNA]</scope>
    <source>
        <strain evidence="2 3">AK15</strain>
    </source>
</reference>
<evidence type="ECO:0000313" key="3">
    <source>
        <dbReference type="Proteomes" id="UP000011134"/>
    </source>
</evidence>